<keyword evidence="2" id="KW-0812">Transmembrane</keyword>
<protein>
    <submittedName>
        <fullName evidence="3">Uncharacterized protein</fullName>
    </submittedName>
</protein>
<dbReference type="AlphaFoldDB" id="A0A165EE82"/>
<evidence type="ECO:0000256" key="1">
    <source>
        <dbReference type="SAM" id="MobiDB-lite"/>
    </source>
</evidence>
<feature type="transmembrane region" description="Helical" evidence="2">
    <location>
        <begin position="142"/>
        <end position="166"/>
    </location>
</feature>
<dbReference type="EMBL" id="KV427622">
    <property type="protein sequence ID" value="KZT06851.1"/>
    <property type="molecule type" value="Genomic_DNA"/>
</dbReference>
<feature type="transmembrane region" description="Helical" evidence="2">
    <location>
        <begin position="109"/>
        <end position="130"/>
    </location>
</feature>
<dbReference type="STRING" id="1314785.A0A165EE82"/>
<sequence length="242" mass="27770">MPVEEAEERLWRSLGSTSQVSGTSDRNTSPPQHYHVVDGLHRLTKEASQDPTVEMKQIMRYGWRDPLPASAGQFYVIAPCRHTRDKISRHLWRTWRLISMYGINLNPTLGAAFIGIFFYGITALQTIYYFMTYPKDKLHLKLLVFILWILDTTSLAFVAHGVYTLLVLDFGNFLALEYAEPMVLVTIALIVHLFLVYHIWTLNQNWWKYAIFLVLFSIAPFSTYCMSVLTSLVGVLTAATNV</sequence>
<feature type="region of interest" description="Disordered" evidence="1">
    <location>
        <begin position="12"/>
        <end position="32"/>
    </location>
</feature>
<gene>
    <name evidence="3" type="ORF">LAESUDRAFT_713987</name>
</gene>
<name>A0A165EE82_9APHY</name>
<feature type="transmembrane region" description="Helical" evidence="2">
    <location>
        <begin position="209"/>
        <end position="239"/>
    </location>
</feature>
<evidence type="ECO:0000313" key="3">
    <source>
        <dbReference type="EMBL" id="KZT06851.1"/>
    </source>
</evidence>
<evidence type="ECO:0000256" key="2">
    <source>
        <dbReference type="SAM" id="Phobius"/>
    </source>
</evidence>
<dbReference type="OrthoDB" id="2797442at2759"/>
<accession>A0A165EE82</accession>
<dbReference type="Proteomes" id="UP000076871">
    <property type="component" value="Unassembled WGS sequence"/>
</dbReference>
<dbReference type="GeneID" id="63824058"/>
<keyword evidence="4" id="KW-1185">Reference proteome</keyword>
<dbReference type="InParanoid" id="A0A165EE82"/>
<evidence type="ECO:0000313" key="4">
    <source>
        <dbReference type="Proteomes" id="UP000076871"/>
    </source>
</evidence>
<organism evidence="3 4">
    <name type="scientific">Laetiporus sulphureus 93-53</name>
    <dbReference type="NCBI Taxonomy" id="1314785"/>
    <lineage>
        <taxon>Eukaryota</taxon>
        <taxon>Fungi</taxon>
        <taxon>Dikarya</taxon>
        <taxon>Basidiomycota</taxon>
        <taxon>Agaricomycotina</taxon>
        <taxon>Agaricomycetes</taxon>
        <taxon>Polyporales</taxon>
        <taxon>Laetiporus</taxon>
    </lineage>
</organism>
<reference evidence="3 4" key="1">
    <citation type="journal article" date="2016" name="Mol. Biol. Evol.">
        <title>Comparative Genomics of Early-Diverging Mushroom-Forming Fungi Provides Insights into the Origins of Lignocellulose Decay Capabilities.</title>
        <authorList>
            <person name="Nagy L.G."/>
            <person name="Riley R."/>
            <person name="Tritt A."/>
            <person name="Adam C."/>
            <person name="Daum C."/>
            <person name="Floudas D."/>
            <person name="Sun H."/>
            <person name="Yadav J.S."/>
            <person name="Pangilinan J."/>
            <person name="Larsson K.H."/>
            <person name="Matsuura K."/>
            <person name="Barry K."/>
            <person name="Labutti K."/>
            <person name="Kuo R."/>
            <person name="Ohm R.A."/>
            <person name="Bhattacharya S.S."/>
            <person name="Shirouzu T."/>
            <person name="Yoshinaga Y."/>
            <person name="Martin F.M."/>
            <person name="Grigoriev I.V."/>
            <person name="Hibbett D.S."/>
        </authorList>
    </citation>
    <scope>NUCLEOTIDE SEQUENCE [LARGE SCALE GENOMIC DNA]</scope>
    <source>
        <strain evidence="3 4">93-53</strain>
    </source>
</reference>
<keyword evidence="2" id="KW-1133">Transmembrane helix</keyword>
<proteinExistence type="predicted"/>
<feature type="transmembrane region" description="Helical" evidence="2">
    <location>
        <begin position="178"/>
        <end position="197"/>
    </location>
</feature>
<dbReference type="RefSeq" id="XP_040764591.1">
    <property type="nucleotide sequence ID" value="XM_040907029.1"/>
</dbReference>
<feature type="compositionally biased region" description="Polar residues" evidence="1">
    <location>
        <begin position="14"/>
        <end position="31"/>
    </location>
</feature>
<keyword evidence="2" id="KW-0472">Membrane</keyword>